<dbReference type="RefSeq" id="WP_343958269.1">
    <property type="nucleotide sequence ID" value="NZ_BAAAKZ010000002.1"/>
</dbReference>
<dbReference type="SUPFAM" id="SSF53639">
    <property type="entry name" value="AraD/HMP-PK domain-like"/>
    <property type="match status" value="1"/>
</dbReference>
<feature type="domain" description="Class II aldolase/adducin N-terminal" evidence="3">
    <location>
        <begin position="13"/>
        <end position="221"/>
    </location>
</feature>
<dbReference type="EMBL" id="JBHTLY010000002">
    <property type="protein sequence ID" value="MFD1201418.1"/>
    <property type="molecule type" value="Genomic_DNA"/>
</dbReference>
<dbReference type="SMART" id="SM01007">
    <property type="entry name" value="Aldolase_II"/>
    <property type="match status" value="1"/>
</dbReference>
<proteinExistence type="predicted"/>
<sequence>MNARIAPELVSPELLALTRALGRPERDLVILAEGNTSELLDGGELVVKASGSSMGQASEDTFVVVELDPLLRILRDPAAGQADLTAALAATDAAGNRVRASIESLVHAAVRAFAPVRYVAHTHPTDVVALLASAAAETAFAEPVYSEEYMVLGRSLFVPYAEPGLELGRLFLSRLEAYVAAHGETPSLILLGNHGIVALSDTVAGAEAISLMAVKSARVRLGARIAGGVAALDSATTADYFNRPDFRERREHLAGTQPGA</sequence>
<dbReference type="Proteomes" id="UP001597181">
    <property type="component" value="Unassembled WGS sequence"/>
</dbReference>
<keyword evidence="2" id="KW-0456">Lyase</keyword>
<reference evidence="5" key="1">
    <citation type="journal article" date="2019" name="Int. J. Syst. Evol. Microbiol.">
        <title>The Global Catalogue of Microorganisms (GCM) 10K type strain sequencing project: providing services to taxonomists for standard genome sequencing and annotation.</title>
        <authorList>
            <consortium name="The Broad Institute Genomics Platform"/>
            <consortium name="The Broad Institute Genome Sequencing Center for Infectious Disease"/>
            <person name="Wu L."/>
            <person name="Ma J."/>
        </authorList>
    </citation>
    <scope>NUCLEOTIDE SEQUENCE [LARGE SCALE GENOMIC DNA]</scope>
    <source>
        <strain evidence="5">CCUG 50213</strain>
    </source>
</reference>
<dbReference type="PANTHER" id="PTHR22789:SF0">
    <property type="entry name" value="3-OXO-TETRONATE 4-PHOSPHATE DECARBOXYLASE-RELATED"/>
    <property type="match status" value="1"/>
</dbReference>
<evidence type="ECO:0000259" key="3">
    <source>
        <dbReference type="SMART" id="SM01007"/>
    </source>
</evidence>
<protein>
    <submittedName>
        <fullName evidence="4">Class II aldolase/adducin family protein</fullName>
    </submittedName>
</protein>
<gene>
    <name evidence="4" type="ORF">ACFQ3U_05875</name>
</gene>
<dbReference type="InterPro" id="IPR050197">
    <property type="entry name" value="Aldolase_class_II_sugar_metab"/>
</dbReference>
<dbReference type="Pfam" id="PF00596">
    <property type="entry name" value="Aldolase_II"/>
    <property type="match status" value="1"/>
</dbReference>
<dbReference type="PANTHER" id="PTHR22789">
    <property type="entry name" value="FUCULOSE PHOSPHATE ALDOLASE"/>
    <property type="match status" value="1"/>
</dbReference>
<evidence type="ECO:0000256" key="2">
    <source>
        <dbReference type="ARBA" id="ARBA00023239"/>
    </source>
</evidence>
<dbReference type="Gene3D" id="3.40.225.10">
    <property type="entry name" value="Class II aldolase/adducin N-terminal domain"/>
    <property type="match status" value="1"/>
</dbReference>
<name>A0ABW3TLU7_9MICO</name>
<keyword evidence="5" id="KW-1185">Reference proteome</keyword>
<dbReference type="InterPro" id="IPR001303">
    <property type="entry name" value="Aldolase_II/adducin_N"/>
</dbReference>
<organism evidence="4 5">
    <name type="scientific">Leucobacter albus</name>
    <dbReference type="NCBI Taxonomy" id="272210"/>
    <lineage>
        <taxon>Bacteria</taxon>
        <taxon>Bacillati</taxon>
        <taxon>Actinomycetota</taxon>
        <taxon>Actinomycetes</taxon>
        <taxon>Micrococcales</taxon>
        <taxon>Microbacteriaceae</taxon>
        <taxon>Leucobacter</taxon>
    </lineage>
</organism>
<evidence type="ECO:0000313" key="4">
    <source>
        <dbReference type="EMBL" id="MFD1201418.1"/>
    </source>
</evidence>
<evidence type="ECO:0000256" key="1">
    <source>
        <dbReference type="ARBA" id="ARBA00022723"/>
    </source>
</evidence>
<comment type="caution">
    <text evidence="4">The sequence shown here is derived from an EMBL/GenBank/DDBJ whole genome shotgun (WGS) entry which is preliminary data.</text>
</comment>
<keyword evidence="1" id="KW-0479">Metal-binding</keyword>
<evidence type="ECO:0000313" key="5">
    <source>
        <dbReference type="Proteomes" id="UP001597181"/>
    </source>
</evidence>
<accession>A0ABW3TLU7</accession>
<dbReference type="InterPro" id="IPR036409">
    <property type="entry name" value="Aldolase_II/adducin_N_sf"/>
</dbReference>